<proteinExistence type="predicted"/>
<organism evidence="1 2">
    <name type="scientific">Conexibacter stalactiti</name>
    <dbReference type="NCBI Taxonomy" id="1940611"/>
    <lineage>
        <taxon>Bacteria</taxon>
        <taxon>Bacillati</taxon>
        <taxon>Actinomycetota</taxon>
        <taxon>Thermoleophilia</taxon>
        <taxon>Solirubrobacterales</taxon>
        <taxon>Conexibacteraceae</taxon>
        <taxon>Conexibacter</taxon>
    </lineage>
</organism>
<keyword evidence="2" id="KW-1185">Reference proteome</keyword>
<name>A0ABU4HSR1_9ACTN</name>
<accession>A0ABU4HSR1</accession>
<sequence>MDEIGDDQPTADDGPLTRVGNEVQEFEAALRLRDWVKDLVDGSARTEWTMTPGSLNNVFVGTFGKGTKTYRAGLLLCDRGYGPQAGMLGRSLFEHMVVAWWLLLCVTDESAPMEALRAHQQHSAVLFARAGEHHPEFLGDEKIPTVSDAEAAQLDTRFGRYGARAWHGKDLAGLVREVEAVVRAEYRGRFWSLFRFVNAQNNYILHHSAIGLLDTVQWTDSESAPDVSVGPNRIWRRAMLWSLVQIYGLLVTASLERLSPGRVSDFELFYDEIQVAFFVVTEARARGLGRNDPCLCGSGRKFKVCHLSRVERAGTF</sequence>
<dbReference type="RefSeq" id="WP_318597434.1">
    <property type="nucleotide sequence ID" value="NZ_JAWSTH010000027.1"/>
</dbReference>
<dbReference type="SUPFAM" id="SSF103642">
    <property type="entry name" value="Sec-C motif"/>
    <property type="match status" value="1"/>
</dbReference>
<gene>
    <name evidence="1" type="ORF">R7226_12170</name>
</gene>
<dbReference type="InterPro" id="IPR004027">
    <property type="entry name" value="SEC_C_motif"/>
</dbReference>
<protein>
    <submittedName>
        <fullName evidence="1">SEC-C metal-binding domain-containing protein</fullName>
    </submittedName>
</protein>
<dbReference type="Proteomes" id="UP001284601">
    <property type="component" value="Unassembled WGS sequence"/>
</dbReference>
<reference evidence="1 2" key="2">
    <citation type="submission" date="2023-10" db="EMBL/GenBank/DDBJ databases">
        <authorList>
            <person name="Han X.F."/>
        </authorList>
    </citation>
    <scope>NUCLEOTIDE SEQUENCE [LARGE SCALE GENOMIC DNA]</scope>
    <source>
        <strain evidence="1 2">KCTC 39840</strain>
    </source>
</reference>
<dbReference type="Pfam" id="PF02810">
    <property type="entry name" value="SEC-C"/>
    <property type="match status" value="1"/>
</dbReference>
<dbReference type="InterPro" id="IPR043733">
    <property type="entry name" value="DUF5677"/>
</dbReference>
<evidence type="ECO:0000313" key="2">
    <source>
        <dbReference type="Proteomes" id="UP001284601"/>
    </source>
</evidence>
<dbReference type="Pfam" id="PF18928">
    <property type="entry name" value="DUF5677"/>
    <property type="match status" value="1"/>
</dbReference>
<comment type="caution">
    <text evidence="1">The sequence shown here is derived from an EMBL/GenBank/DDBJ whole genome shotgun (WGS) entry which is preliminary data.</text>
</comment>
<dbReference type="EMBL" id="JAWSTH010000027">
    <property type="protein sequence ID" value="MDW5595099.1"/>
    <property type="molecule type" value="Genomic_DNA"/>
</dbReference>
<evidence type="ECO:0000313" key="1">
    <source>
        <dbReference type="EMBL" id="MDW5595099.1"/>
    </source>
</evidence>
<dbReference type="Gene3D" id="3.10.450.50">
    <property type="match status" value="1"/>
</dbReference>
<reference evidence="2" key="1">
    <citation type="submission" date="2023-07" db="EMBL/GenBank/DDBJ databases">
        <title>Conexibacter stalactiti sp. nov., isolated from stalactites in a lava cave and emended description of the genus Conexibacter.</title>
        <authorList>
            <person name="Lee S.D."/>
        </authorList>
    </citation>
    <scope>NUCLEOTIDE SEQUENCE [LARGE SCALE GENOMIC DNA]</scope>
    <source>
        <strain evidence="2">KCTC 39840</strain>
    </source>
</reference>